<organism evidence="2 3">
    <name type="scientific">Dekkera bruxellensis</name>
    <name type="common">Brettanomyces custersii</name>
    <dbReference type="NCBI Taxonomy" id="5007"/>
    <lineage>
        <taxon>Eukaryota</taxon>
        <taxon>Fungi</taxon>
        <taxon>Dikarya</taxon>
        <taxon>Ascomycota</taxon>
        <taxon>Saccharomycotina</taxon>
        <taxon>Pichiomycetes</taxon>
        <taxon>Pichiales</taxon>
        <taxon>Pichiaceae</taxon>
        <taxon>Brettanomyces</taxon>
    </lineage>
</organism>
<reference evidence="2" key="2">
    <citation type="journal article" name="BMC Genomics">
        <title>New genome assemblies reveal patterns of domestication and adaptation across Brettanomyces (Dekkera) species.</title>
        <authorList>
            <person name="Roach M.J."/>
            <person name="Borneman A.R."/>
        </authorList>
    </citation>
    <scope>NUCLEOTIDE SEQUENCE</scope>
    <source>
        <strain evidence="2">UCD 2041</strain>
    </source>
</reference>
<evidence type="ECO:0000313" key="3">
    <source>
        <dbReference type="Proteomes" id="UP000663131"/>
    </source>
</evidence>
<proteinExistence type="predicted"/>
<feature type="compositionally biased region" description="Low complexity" evidence="1">
    <location>
        <begin position="337"/>
        <end position="350"/>
    </location>
</feature>
<gene>
    <name evidence="2" type="ORF">BRETT_000594</name>
</gene>
<dbReference type="Proteomes" id="UP000663131">
    <property type="component" value="Chromosome 8"/>
</dbReference>
<dbReference type="RefSeq" id="XP_041137373.1">
    <property type="nucleotide sequence ID" value="XM_041279159.1"/>
</dbReference>
<dbReference type="EMBL" id="CP063136">
    <property type="protein sequence ID" value="QOU20880.1"/>
    <property type="molecule type" value="Genomic_DNA"/>
</dbReference>
<name>A0A871RFM5_DEKBR</name>
<feature type="compositionally biased region" description="Polar residues" evidence="1">
    <location>
        <begin position="312"/>
        <end position="333"/>
    </location>
</feature>
<sequence>MNSTFLVPGFTTIIESNNILSEFLKDIEGDQIPNSNEFSSPSLFSESFISKSKSVKGPNEVTNHEKKKNQNTPKSIKHLSIHAHREMKTGSSQHGRFGKFCSKVKANILYRFHKEEERVEEDESELVKPELQLIDYTSPDAYQKFSLRRMYTVERAVSRRPTSMFSRRFSSRSDNPLFGNINPISGLSGQANGRYSISRVPARQLSQISISSVIIPGTNEIQIRRDSLLRVERCLTQASLLRMNREQRHETTALEDGETSSSPYLSSSSLDHQSMFTVEEHFVEDEMGERAMEREVGERGMEGEMEEEEANLETTQDTAVNEQETTSSANTNAIRAGSGSNSDGSSTCSSSYCSILQSPLYMLKSNSDG</sequence>
<feature type="region of interest" description="Disordered" evidence="1">
    <location>
        <begin position="54"/>
        <end position="73"/>
    </location>
</feature>
<evidence type="ECO:0000313" key="2">
    <source>
        <dbReference type="EMBL" id="QOU20880.1"/>
    </source>
</evidence>
<dbReference type="AlphaFoldDB" id="A0A871RFM5"/>
<feature type="compositionally biased region" description="Low complexity" evidence="1">
    <location>
        <begin position="260"/>
        <end position="269"/>
    </location>
</feature>
<feature type="region of interest" description="Disordered" evidence="1">
    <location>
        <begin position="295"/>
        <end position="350"/>
    </location>
</feature>
<feature type="region of interest" description="Disordered" evidence="1">
    <location>
        <begin position="246"/>
        <end position="269"/>
    </location>
</feature>
<evidence type="ECO:0000256" key="1">
    <source>
        <dbReference type="SAM" id="MobiDB-lite"/>
    </source>
</evidence>
<dbReference type="GeneID" id="64572519"/>
<protein>
    <submittedName>
        <fullName evidence="2">Uncharacterized protein</fullName>
    </submittedName>
</protein>
<accession>A0A871RFM5</accession>
<dbReference type="KEGG" id="bbrx:BRETT_000594"/>
<reference evidence="2" key="1">
    <citation type="submission" date="2020-10" db="EMBL/GenBank/DDBJ databases">
        <authorList>
            <person name="Palmer J.M."/>
        </authorList>
    </citation>
    <scope>NUCLEOTIDE SEQUENCE</scope>
    <source>
        <strain evidence="2">UCD 2041</strain>
    </source>
</reference>